<gene>
    <name evidence="2" type="ORF">CKF54_06170</name>
</gene>
<evidence type="ECO:0000256" key="1">
    <source>
        <dbReference type="SAM" id="MobiDB-lite"/>
    </source>
</evidence>
<feature type="region of interest" description="Disordered" evidence="1">
    <location>
        <begin position="84"/>
        <end position="117"/>
    </location>
</feature>
<sequence>MNFSLTKLKLLPKLLSKLLIKLLPKSFRSASRFVVCSSMQTMSKAELSAKQQLAQMNTYTKLMLASCLLFLPFLSSSTFASSNVQSTPQTGAQTGEQTSQGTSAEQTPPTPNLLNPSYSPEDFPELFGYDLAQAKVRVSFTDLRALKEFLQTYLALHTQEYQLMWMRDGQKARKRNQAPQVLDLNFIDVSQMTSLQGLFAFATQSKLPDDNEGVDLSGQIEQVNTQANVQASPQAELAQFSCDYTKDLLKADKQIDISQWDVSQVTNLDYLFLCSAFAGDISQWNVSKVTSMRGTFMGAQQFNSDLSQWNTAQVTDMSYMFYQANQFTSDLSSWNVGKVRSMAKMFAYASSFNSDLSHWQVNKVTDMTGMFYQAQSFKANLNNWQVENVKDVEAMFVGSLLEKSPQNVHSWLSKLGVLKFKQLWNLPSKNETAE</sequence>
<dbReference type="InterPro" id="IPR011889">
    <property type="entry name" value="Liste_lipo_26"/>
</dbReference>
<comment type="caution">
    <text evidence="2">The sequence shown here is derived from an EMBL/GenBank/DDBJ whole genome shotgun (WGS) entry which is preliminary data.</text>
</comment>
<evidence type="ECO:0000313" key="2">
    <source>
        <dbReference type="EMBL" id="RIY31737.1"/>
    </source>
</evidence>
<name>A0A3A1Y6J8_9GAMM</name>
<protein>
    <recommendedName>
        <fullName evidence="4">BspA family leucine-rich repeat surface protein</fullName>
    </recommendedName>
</protein>
<dbReference type="Proteomes" id="UP000265691">
    <property type="component" value="Unassembled WGS sequence"/>
</dbReference>
<evidence type="ECO:0000313" key="3">
    <source>
        <dbReference type="Proteomes" id="UP000265691"/>
    </source>
</evidence>
<dbReference type="Pfam" id="PF03382">
    <property type="entry name" value="DUF285"/>
    <property type="match status" value="1"/>
</dbReference>
<dbReference type="EMBL" id="NRHC01000080">
    <property type="protein sequence ID" value="RIY31737.1"/>
    <property type="molecule type" value="Genomic_DNA"/>
</dbReference>
<accession>A0A3A1Y6J8</accession>
<reference evidence="2 3" key="1">
    <citation type="submission" date="2017-08" db="EMBL/GenBank/DDBJ databases">
        <title>Reclassification of Bisgaard taxon 37 and 44.</title>
        <authorList>
            <person name="Christensen H."/>
        </authorList>
    </citation>
    <scope>NUCLEOTIDE SEQUENCE [LARGE SCALE GENOMIC DNA]</scope>
    <source>
        <strain evidence="2 3">B96_3</strain>
    </source>
</reference>
<dbReference type="NCBIfam" id="TIGR02167">
    <property type="entry name" value="Liste_lipo_26"/>
    <property type="match status" value="5"/>
</dbReference>
<dbReference type="AlphaFoldDB" id="A0A3A1Y6J8"/>
<organism evidence="2 3">
    <name type="scientific">Psittacicella hinzii</name>
    <dbReference type="NCBI Taxonomy" id="2028575"/>
    <lineage>
        <taxon>Bacteria</taxon>
        <taxon>Pseudomonadati</taxon>
        <taxon>Pseudomonadota</taxon>
        <taxon>Gammaproteobacteria</taxon>
        <taxon>Pasteurellales</taxon>
        <taxon>Psittacicellaceae</taxon>
        <taxon>Psittacicella</taxon>
    </lineage>
</organism>
<dbReference type="OrthoDB" id="5855837at2"/>
<evidence type="ECO:0008006" key="4">
    <source>
        <dbReference type="Google" id="ProtNLM"/>
    </source>
</evidence>
<keyword evidence="3" id="KW-1185">Reference proteome</keyword>
<proteinExistence type="predicted"/>
<dbReference type="InterPro" id="IPR005046">
    <property type="entry name" value="DUF285"/>
</dbReference>